<gene>
    <name evidence="1" type="ORF">KUDE01_004564</name>
</gene>
<keyword evidence="2" id="KW-1185">Reference proteome</keyword>
<dbReference type="Proteomes" id="UP001228049">
    <property type="component" value="Unassembled WGS sequence"/>
</dbReference>
<evidence type="ECO:0000313" key="2">
    <source>
        <dbReference type="Proteomes" id="UP001228049"/>
    </source>
</evidence>
<proteinExistence type="predicted"/>
<sequence>MCWPVPTEACSEGCVPPVSQKAPQQPPSLMKYGQWRTRPCVPRHLGHNPSCPLTVSPFSQLSTVHSLRPSSDCPSLCLRVLEMVLDGAVMGH</sequence>
<dbReference type="AlphaFoldDB" id="A0AAD9CID7"/>
<protein>
    <submittedName>
        <fullName evidence="1">Kinesin-like protein KIN-8B</fullName>
    </submittedName>
</protein>
<accession>A0AAD9CID7</accession>
<name>A0AAD9CID7_DISEL</name>
<comment type="caution">
    <text evidence="1">The sequence shown here is derived from an EMBL/GenBank/DDBJ whole genome shotgun (WGS) entry which is preliminary data.</text>
</comment>
<reference evidence="1" key="1">
    <citation type="submission" date="2023-04" db="EMBL/GenBank/DDBJ databases">
        <title>Chromosome-level genome of Chaenocephalus aceratus.</title>
        <authorList>
            <person name="Park H."/>
        </authorList>
    </citation>
    <scope>NUCLEOTIDE SEQUENCE</scope>
    <source>
        <strain evidence="1">DE</strain>
        <tissue evidence="1">Muscle</tissue>
    </source>
</reference>
<dbReference type="EMBL" id="JASDAP010000006">
    <property type="protein sequence ID" value="KAK1901598.1"/>
    <property type="molecule type" value="Genomic_DNA"/>
</dbReference>
<organism evidence="1 2">
    <name type="scientific">Dissostichus eleginoides</name>
    <name type="common">Patagonian toothfish</name>
    <name type="synonym">Dissostichus amissus</name>
    <dbReference type="NCBI Taxonomy" id="100907"/>
    <lineage>
        <taxon>Eukaryota</taxon>
        <taxon>Metazoa</taxon>
        <taxon>Chordata</taxon>
        <taxon>Craniata</taxon>
        <taxon>Vertebrata</taxon>
        <taxon>Euteleostomi</taxon>
        <taxon>Actinopterygii</taxon>
        <taxon>Neopterygii</taxon>
        <taxon>Teleostei</taxon>
        <taxon>Neoteleostei</taxon>
        <taxon>Acanthomorphata</taxon>
        <taxon>Eupercaria</taxon>
        <taxon>Perciformes</taxon>
        <taxon>Notothenioidei</taxon>
        <taxon>Nototheniidae</taxon>
        <taxon>Dissostichus</taxon>
    </lineage>
</organism>
<evidence type="ECO:0000313" key="1">
    <source>
        <dbReference type="EMBL" id="KAK1901598.1"/>
    </source>
</evidence>